<evidence type="ECO:0000256" key="4">
    <source>
        <dbReference type="ARBA" id="ARBA00022630"/>
    </source>
</evidence>
<protein>
    <submittedName>
        <fullName evidence="13">Dimethylamine/trimethylamine dehydrogenase</fullName>
    </submittedName>
</protein>
<keyword evidence="9" id="KW-0411">Iron-sulfur</keyword>
<dbReference type="InterPro" id="IPR013785">
    <property type="entry name" value="Aldolase_TIM"/>
</dbReference>
<sequence>MNFINKQVAIGAVFLPPSLDFHYSIGNYLRQIAKNRRLGDSGTAGQPSAQATTASPLSVSSQEPTVRDPRYDILFEPVKIGPVTARNRFFQVPHCNGMGYRDPSGEAYMRRVKAEGGWAVVCTEQVEIHPTSDIGPFIELRLWDDQDLPALTRISEKIHEGGSLAGIELAHNGLNSPNLISRETPLGPQNLPVVSWNYDPVQAREMTKSDIADLRHWHKEAVRRSLKAEYDIVYVYAGHAIGGLHHFLSRRYNNRTDEYGGSLTNRVRLLREILEDSREVADGKAAVACRISVDELLGDEGITRSEIEDVIGLLGETPDLWDFVLGSWEDDSVTSRFGPEAEQEPYVRGLKQLTTKPVVGVGRFTSPDTMLHQVKSGILDFIGAARPSIADPYLPRKIEEGNLEDIRECIGCNICVSGDFTMSPIRCTQNPTMGEEFRRGWHPERIKVRSSESNVLVVGAGPAGLEAARALGQRGYTVSLAEAGRQLGGRVTRESKLPGLSAWIRVVDYRQQQLRTLSNVDVFMESEMTADDVIDNDFHHVVVATGSSWRRDGVGRWHTHAVPVDDHADVLTPDDVMAGLRPAGNKVVLFDDDHYYLGAVVAELLAKEGFDVTLITPAAHVSQWTTNTMEVVRIRKRIIKAGVHVQVNRAVTAITPEGVRTVCAFTGDEQFFDADGVVLVTARLPHDGLFHDLQSRESEWAAADLRSVRGIGDAWAPSTIAAAVWSGHRYAEELDEPPAPGPVAFRREVTGLSIEPVSTLTIPPFANAQN</sequence>
<dbReference type="Gene3D" id="3.50.50.60">
    <property type="entry name" value="FAD/NAD(P)-binding domain"/>
    <property type="match status" value="1"/>
</dbReference>
<evidence type="ECO:0000256" key="9">
    <source>
        <dbReference type="ARBA" id="ARBA00023014"/>
    </source>
</evidence>
<proteinExistence type="inferred from homology"/>
<dbReference type="SUPFAM" id="SSF51905">
    <property type="entry name" value="FAD/NAD(P)-binding domain"/>
    <property type="match status" value="1"/>
</dbReference>
<evidence type="ECO:0000256" key="7">
    <source>
        <dbReference type="ARBA" id="ARBA00023002"/>
    </source>
</evidence>
<reference evidence="14" key="1">
    <citation type="submission" date="2016-10" db="EMBL/GenBank/DDBJ databases">
        <authorList>
            <person name="Varghese N."/>
            <person name="Submissions S."/>
        </authorList>
    </citation>
    <scope>NUCLEOTIDE SEQUENCE [LARGE SCALE GENOMIC DNA]</scope>
    <source>
        <strain evidence="14">DSM 44498</strain>
    </source>
</reference>
<evidence type="ECO:0000256" key="5">
    <source>
        <dbReference type="ARBA" id="ARBA00022643"/>
    </source>
</evidence>
<dbReference type="SUPFAM" id="SSF51395">
    <property type="entry name" value="FMN-linked oxidoreductases"/>
    <property type="match status" value="1"/>
</dbReference>
<dbReference type="InterPro" id="IPR037348">
    <property type="entry name" value="TMADH/DMDH_FMN-bd"/>
</dbReference>
<dbReference type="Gene3D" id="3.20.20.70">
    <property type="entry name" value="Aldolase class I"/>
    <property type="match status" value="1"/>
</dbReference>
<dbReference type="PRINTS" id="PR00368">
    <property type="entry name" value="FADPNR"/>
</dbReference>
<dbReference type="GO" id="GO:0046872">
    <property type="term" value="F:metal ion binding"/>
    <property type="evidence" value="ECO:0007669"/>
    <property type="project" value="UniProtKB-KW"/>
</dbReference>
<dbReference type="CDD" id="cd02929">
    <property type="entry name" value="TMADH_HD_FMN"/>
    <property type="match status" value="1"/>
</dbReference>
<keyword evidence="8" id="KW-0408">Iron</keyword>
<dbReference type="Proteomes" id="UP000183561">
    <property type="component" value="Unassembled WGS sequence"/>
</dbReference>
<dbReference type="InterPro" id="IPR051793">
    <property type="entry name" value="NADH:flavin_oxidoreductase"/>
</dbReference>
<evidence type="ECO:0000256" key="8">
    <source>
        <dbReference type="ARBA" id="ARBA00023004"/>
    </source>
</evidence>
<comment type="cofactor">
    <cofactor evidence="1">
        <name>FMN</name>
        <dbReference type="ChEBI" id="CHEBI:58210"/>
    </cofactor>
</comment>
<organism evidence="13 14">
    <name type="scientific">Rhodococcus koreensis</name>
    <dbReference type="NCBI Taxonomy" id="99653"/>
    <lineage>
        <taxon>Bacteria</taxon>
        <taxon>Bacillati</taxon>
        <taxon>Actinomycetota</taxon>
        <taxon>Actinomycetes</taxon>
        <taxon>Mycobacteriales</taxon>
        <taxon>Nocardiaceae</taxon>
        <taxon>Rhodococcus</taxon>
    </lineage>
</organism>
<evidence type="ECO:0000259" key="12">
    <source>
        <dbReference type="Pfam" id="PF07992"/>
    </source>
</evidence>
<feature type="compositionally biased region" description="Polar residues" evidence="10">
    <location>
        <begin position="43"/>
        <end position="64"/>
    </location>
</feature>
<keyword evidence="14" id="KW-1185">Reference proteome</keyword>
<evidence type="ECO:0000259" key="11">
    <source>
        <dbReference type="Pfam" id="PF00724"/>
    </source>
</evidence>
<evidence type="ECO:0000256" key="6">
    <source>
        <dbReference type="ARBA" id="ARBA00022723"/>
    </source>
</evidence>
<evidence type="ECO:0000256" key="10">
    <source>
        <dbReference type="SAM" id="MobiDB-lite"/>
    </source>
</evidence>
<comment type="cofactor">
    <cofactor evidence="2">
        <name>[4Fe-4S] cluster</name>
        <dbReference type="ChEBI" id="CHEBI:49883"/>
    </cofactor>
</comment>
<dbReference type="GO" id="GO:0010181">
    <property type="term" value="F:FMN binding"/>
    <property type="evidence" value="ECO:0007669"/>
    <property type="project" value="InterPro"/>
</dbReference>
<dbReference type="AlphaFoldDB" id="A0A1H4ZJH5"/>
<evidence type="ECO:0000313" key="13">
    <source>
        <dbReference type="EMBL" id="SED29808.1"/>
    </source>
</evidence>
<dbReference type="EMBL" id="FNSV01000005">
    <property type="protein sequence ID" value="SED29808.1"/>
    <property type="molecule type" value="Genomic_DNA"/>
</dbReference>
<keyword evidence="5" id="KW-0288">FMN</keyword>
<dbReference type="GO" id="GO:0016491">
    <property type="term" value="F:oxidoreductase activity"/>
    <property type="evidence" value="ECO:0007669"/>
    <property type="project" value="UniProtKB-KW"/>
</dbReference>
<dbReference type="PANTHER" id="PTHR42917">
    <property type="entry name" value="2,4-DIENOYL-COA REDUCTASE"/>
    <property type="match status" value="1"/>
</dbReference>
<dbReference type="PANTHER" id="PTHR42917:SF2">
    <property type="entry name" value="2,4-DIENOYL-COA REDUCTASE [(2E)-ENOYL-COA-PRODUCING]"/>
    <property type="match status" value="1"/>
</dbReference>
<dbReference type="GO" id="GO:0051536">
    <property type="term" value="F:iron-sulfur cluster binding"/>
    <property type="evidence" value="ECO:0007669"/>
    <property type="project" value="UniProtKB-KW"/>
</dbReference>
<feature type="domain" description="NADH:flavin oxidoreductase/NADH oxidase N-terminal" evidence="11">
    <location>
        <begin position="74"/>
        <end position="401"/>
    </location>
</feature>
<name>A0A1H4ZJH5_9NOCA</name>
<evidence type="ECO:0000256" key="1">
    <source>
        <dbReference type="ARBA" id="ARBA00001917"/>
    </source>
</evidence>
<dbReference type="InterPro" id="IPR001155">
    <property type="entry name" value="OxRdtase_FMN_N"/>
</dbReference>
<dbReference type="Gene3D" id="3.40.50.720">
    <property type="entry name" value="NAD(P)-binding Rossmann-like Domain"/>
    <property type="match status" value="1"/>
</dbReference>
<evidence type="ECO:0000256" key="2">
    <source>
        <dbReference type="ARBA" id="ARBA00001966"/>
    </source>
</evidence>
<gene>
    <name evidence="13" type="ORF">SAMN04490239_7697</name>
</gene>
<dbReference type="InterPro" id="IPR036188">
    <property type="entry name" value="FAD/NAD-bd_sf"/>
</dbReference>
<keyword evidence="6" id="KW-0479">Metal-binding</keyword>
<dbReference type="InterPro" id="IPR023753">
    <property type="entry name" value="FAD/NAD-binding_dom"/>
</dbReference>
<keyword evidence="7" id="KW-0560">Oxidoreductase</keyword>
<feature type="region of interest" description="Disordered" evidence="10">
    <location>
        <begin position="39"/>
        <end position="65"/>
    </location>
</feature>
<comment type="similarity">
    <text evidence="3">In the N-terminal section; belongs to the NADH:flavin oxidoreductase/NADH oxidase family.</text>
</comment>
<feature type="domain" description="FAD/NAD(P)-binding" evidence="12">
    <location>
        <begin position="454"/>
        <end position="687"/>
    </location>
</feature>
<evidence type="ECO:0000256" key="3">
    <source>
        <dbReference type="ARBA" id="ARBA00011048"/>
    </source>
</evidence>
<evidence type="ECO:0000313" key="14">
    <source>
        <dbReference type="Proteomes" id="UP000183561"/>
    </source>
</evidence>
<keyword evidence="4" id="KW-0285">Flavoprotein</keyword>
<accession>A0A1H4ZJH5</accession>
<dbReference type="Pfam" id="PF00724">
    <property type="entry name" value="Oxidored_FMN"/>
    <property type="match status" value="1"/>
</dbReference>
<dbReference type="Pfam" id="PF07992">
    <property type="entry name" value="Pyr_redox_2"/>
    <property type="match status" value="1"/>
</dbReference>